<dbReference type="InterPro" id="IPR018480">
    <property type="entry name" value="PNAcMuramoyl-5peptid_Trfase_CS"/>
</dbReference>
<feature type="transmembrane region" description="Helical" evidence="8">
    <location>
        <begin position="204"/>
        <end position="225"/>
    </location>
</feature>
<keyword evidence="3" id="KW-0808">Transferase</keyword>
<keyword evidence="7" id="KW-0460">Magnesium</keyword>
<comment type="subcellular location">
    <subcellularLocation>
        <location evidence="1">Cell membrane</location>
        <topology evidence="1">Multi-pass membrane protein</topology>
    </subcellularLocation>
</comment>
<evidence type="ECO:0008006" key="10">
    <source>
        <dbReference type="Google" id="ProtNLM"/>
    </source>
</evidence>
<evidence type="ECO:0000256" key="4">
    <source>
        <dbReference type="ARBA" id="ARBA00022692"/>
    </source>
</evidence>
<evidence type="ECO:0000256" key="2">
    <source>
        <dbReference type="ARBA" id="ARBA00022475"/>
    </source>
</evidence>
<feature type="transmembrane region" description="Helical" evidence="8">
    <location>
        <begin position="135"/>
        <end position="154"/>
    </location>
</feature>
<feature type="transmembrane region" description="Helical" evidence="8">
    <location>
        <begin position="112"/>
        <end position="129"/>
    </location>
</feature>
<evidence type="ECO:0000256" key="6">
    <source>
        <dbReference type="ARBA" id="ARBA00023136"/>
    </source>
</evidence>
<name>A0AB33J2Q4_9BACT</name>
<keyword evidence="2" id="KW-1003">Cell membrane</keyword>
<gene>
    <name evidence="9" type="ORF">GTC17259_01720</name>
</gene>
<evidence type="ECO:0000313" key="9">
    <source>
        <dbReference type="EMBL" id="BFO75122.1"/>
    </source>
</evidence>
<keyword evidence="4 8" id="KW-0812">Transmembrane</keyword>
<dbReference type="Pfam" id="PF00953">
    <property type="entry name" value="Glycos_transf_4"/>
    <property type="match status" value="1"/>
</dbReference>
<accession>A0AB33J2Q4</accession>
<protein>
    <recommendedName>
        <fullName evidence="10">Undecaprenyl/decaprenyl-phosphate alpha-N-acetylglucosaminyl 1-phosphate transferase</fullName>
    </recommendedName>
</protein>
<dbReference type="GO" id="GO:0046872">
    <property type="term" value="F:metal ion binding"/>
    <property type="evidence" value="ECO:0007669"/>
    <property type="project" value="UniProtKB-KW"/>
</dbReference>
<feature type="binding site" evidence="7">
    <location>
        <position position="169"/>
    </location>
    <ligand>
        <name>Mg(2+)</name>
        <dbReference type="ChEBI" id="CHEBI:18420"/>
    </ligand>
</feature>
<dbReference type="CDD" id="cd06853">
    <property type="entry name" value="GT_WecA_like"/>
    <property type="match status" value="1"/>
</dbReference>
<keyword evidence="6 8" id="KW-0472">Membrane</keyword>
<feature type="transmembrane region" description="Helical" evidence="8">
    <location>
        <begin position="166"/>
        <end position="184"/>
    </location>
</feature>
<feature type="binding site" evidence="7">
    <location>
        <position position="105"/>
    </location>
    <ligand>
        <name>Mg(2+)</name>
        <dbReference type="ChEBI" id="CHEBI:18420"/>
    </ligand>
</feature>
<feature type="transmembrane region" description="Helical" evidence="8">
    <location>
        <begin position="246"/>
        <end position="265"/>
    </location>
</feature>
<dbReference type="PROSITE" id="PS01348">
    <property type="entry name" value="MRAY_2"/>
    <property type="match status" value="1"/>
</dbReference>
<keyword evidence="5 8" id="KW-1133">Transmembrane helix</keyword>
<dbReference type="PANTHER" id="PTHR22926:SF3">
    <property type="entry name" value="UNDECAPRENYL-PHOSPHATE ALPHA-N-ACETYLGLUCOSAMINYL 1-PHOSPHATE TRANSFERASE"/>
    <property type="match status" value="1"/>
</dbReference>
<dbReference type="EMBL" id="AP035787">
    <property type="protein sequence ID" value="BFO75122.1"/>
    <property type="molecule type" value="Genomic_DNA"/>
</dbReference>
<evidence type="ECO:0000256" key="1">
    <source>
        <dbReference type="ARBA" id="ARBA00004651"/>
    </source>
</evidence>
<feature type="transmembrane region" description="Helical" evidence="8">
    <location>
        <begin position="271"/>
        <end position="296"/>
    </location>
</feature>
<reference evidence="9" key="1">
    <citation type="submission" date="2024-07" db="EMBL/GenBank/DDBJ databases">
        <title>Complete genome sequence of Prevotella sp. YM-2024 GTC17259.</title>
        <authorList>
            <person name="Hayashi M."/>
            <person name="Muto Y."/>
            <person name="Tanaka K."/>
            <person name="Niwa H."/>
        </authorList>
    </citation>
    <scope>NUCLEOTIDE SEQUENCE</scope>
    <source>
        <strain evidence="9">GTC17259</strain>
    </source>
</reference>
<proteinExistence type="predicted"/>
<dbReference type="GO" id="GO:0016780">
    <property type="term" value="F:phosphotransferase activity, for other substituted phosphate groups"/>
    <property type="evidence" value="ECO:0007669"/>
    <property type="project" value="InterPro"/>
</dbReference>
<dbReference type="InterPro" id="IPR000715">
    <property type="entry name" value="Glycosyl_transferase_4"/>
</dbReference>
<dbReference type="GO" id="GO:0005886">
    <property type="term" value="C:plasma membrane"/>
    <property type="evidence" value="ECO:0007669"/>
    <property type="project" value="UniProtKB-SubCell"/>
</dbReference>
<dbReference type="GO" id="GO:0071555">
    <property type="term" value="P:cell wall organization"/>
    <property type="evidence" value="ECO:0007669"/>
    <property type="project" value="TreeGrafter"/>
</dbReference>
<dbReference type="GO" id="GO:0009103">
    <property type="term" value="P:lipopolysaccharide biosynthetic process"/>
    <property type="evidence" value="ECO:0007669"/>
    <property type="project" value="TreeGrafter"/>
</dbReference>
<feature type="transmembrane region" description="Helical" evidence="8">
    <location>
        <begin position="25"/>
        <end position="43"/>
    </location>
</feature>
<dbReference type="AlphaFoldDB" id="A0AB33J2Q4"/>
<feature type="transmembrane region" description="Helical" evidence="8">
    <location>
        <begin position="84"/>
        <end position="100"/>
    </location>
</feature>
<keyword evidence="7" id="KW-0479">Metal-binding</keyword>
<evidence type="ECO:0000256" key="8">
    <source>
        <dbReference type="SAM" id="Phobius"/>
    </source>
</evidence>
<organism evidence="9">
    <name type="scientific">Prevotella sp. GTC17259</name>
    <dbReference type="NCBI Taxonomy" id="3236795"/>
    <lineage>
        <taxon>Bacteria</taxon>
        <taxon>Pseudomonadati</taxon>
        <taxon>Bacteroidota</taxon>
        <taxon>Bacteroidia</taxon>
        <taxon>Bacteroidales</taxon>
        <taxon>Prevotellaceae</taxon>
        <taxon>Prevotella</taxon>
    </lineage>
</organism>
<evidence type="ECO:0000256" key="7">
    <source>
        <dbReference type="PIRSR" id="PIRSR600715-1"/>
    </source>
</evidence>
<evidence type="ECO:0000256" key="5">
    <source>
        <dbReference type="ARBA" id="ARBA00022989"/>
    </source>
</evidence>
<sequence>MLIATLFALFFLSYQYKTTRVPINIWSLSFIFSLLIIYATGIIDDLIGVGAKIKFTTQIIAATILPLSGLYINNLYGLFGIYDIPFWFGVPLTIFVIVFIDNSINLIDGIDGLSAGLSFIALNGFLYYFLREGLIVYGILIGALMGVLLAFSYFNIFGKVDSKKIFMGDSGSLTLGFILGFAFVKYSMYNPTIGLFDATRMPTVYTLLIVPVFDTARVILLRIHLQAPIFDADKNHIHHKLMQLGLSQHRSLIVILTLAIFYILINNILFSIIGFTGIVLIDIAIYTLFHCTLNYYRIHHHTR</sequence>
<evidence type="ECO:0000256" key="3">
    <source>
        <dbReference type="ARBA" id="ARBA00022679"/>
    </source>
</evidence>
<comment type="cofactor">
    <cofactor evidence="7">
        <name>Mg(2+)</name>
        <dbReference type="ChEBI" id="CHEBI:18420"/>
    </cofactor>
</comment>
<dbReference type="PANTHER" id="PTHR22926">
    <property type="entry name" value="PHOSPHO-N-ACETYLMURAMOYL-PENTAPEPTIDE-TRANSFERASE"/>
    <property type="match status" value="1"/>
</dbReference>
<dbReference type="GO" id="GO:0044038">
    <property type="term" value="P:cell wall macromolecule biosynthetic process"/>
    <property type="evidence" value="ECO:0007669"/>
    <property type="project" value="TreeGrafter"/>
</dbReference>